<name>A0ABN9MLN8_9NEOB</name>
<dbReference type="Proteomes" id="UP001176940">
    <property type="component" value="Unassembled WGS sequence"/>
</dbReference>
<reference evidence="2" key="1">
    <citation type="submission" date="2023-07" db="EMBL/GenBank/DDBJ databases">
        <authorList>
            <person name="Stuckert A."/>
        </authorList>
    </citation>
    <scope>NUCLEOTIDE SEQUENCE</scope>
</reference>
<evidence type="ECO:0000313" key="2">
    <source>
        <dbReference type="EMBL" id="CAJ0967267.1"/>
    </source>
</evidence>
<keyword evidence="3" id="KW-1185">Reference proteome</keyword>
<proteinExistence type="predicted"/>
<accession>A0ABN9MLN8</accession>
<gene>
    <name evidence="2" type="ORF">RIMI_LOCUS22097749</name>
</gene>
<comment type="caution">
    <text evidence="2">The sequence shown here is derived from an EMBL/GenBank/DDBJ whole genome shotgun (WGS) entry which is preliminary data.</text>
</comment>
<evidence type="ECO:0000256" key="1">
    <source>
        <dbReference type="SAM" id="MobiDB-lite"/>
    </source>
</evidence>
<feature type="region of interest" description="Disordered" evidence="1">
    <location>
        <begin position="93"/>
        <end position="154"/>
    </location>
</feature>
<protein>
    <submittedName>
        <fullName evidence="2">Uncharacterized protein</fullName>
    </submittedName>
</protein>
<sequence>METSDSGIRYRKSIGTLYRNSDTANFSRYPIFAVPPSRGHRSRPYRGGYHDHREHDRYESYHNNACHDRNYNDNQYVDYEERAYSEYHERKQSYNEYREHREPVYNRGVRHDGGYHKETYYHDSYQRGHGEPVRYRGSVPEAPHKKYPHKSVKL</sequence>
<organism evidence="2 3">
    <name type="scientific">Ranitomeya imitator</name>
    <name type="common">mimic poison frog</name>
    <dbReference type="NCBI Taxonomy" id="111125"/>
    <lineage>
        <taxon>Eukaryota</taxon>
        <taxon>Metazoa</taxon>
        <taxon>Chordata</taxon>
        <taxon>Craniata</taxon>
        <taxon>Vertebrata</taxon>
        <taxon>Euteleostomi</taxon>
        <taxon>Amphibia</taxon>
        <taxon>Batrachia</taxon>
        <taxon>Anura</taxon>
        <taxon>Neobatrachia</taxon>
        <taxon>Hyloidea</taxon>
        <taxon>Dendrobatidae</taxon>
        <taxon>Dendrobatinae</taxon>
        <taxon>Ranitomeya</taxon>
    </lineage>
</organism>
<evidence type="ECO:0000313" key="3">
    <source>
        <dbReference type="Proteomes" id="UP001176940"/>
    </source>
</evidence>
<feature type="compositionally biased region" description="Basic and acidic residues" evidence="1">
    <location>
        <begin position="93"/>
        <end position="134"/>
    </location>
</feature>
<feature type="compositionally biased region" description="Basic residues" evidence="1">
    <location>
        <begin position="145"/>
        <end position="154"/>
    </location>
</feature>
<dbReference type="EMBL" id="CAUEEQ010078202">
    <property type="protein sequence ID" value="CAJ0967267.1"/>
    <property type="molecule type" value="Genomic_DNA"/>
</dbReference>